<dbReference type="RefSeq" id="WP_338239863.1">
    <property type="nucleotide sequence ID" value="NZ_BQKE01000007.1"/>
</dbReference>
<proteinExistence type="predicted"/>
<gene>
    <name evidence="4" type="ORF">PEDI_53670</name>
</gene>
<dbReference type="EMBL" id="BQKE01000007">
    <property type="protein sequence ID" value="GJM64815.1"/>
    <property type="molecule type" value="Genomic_DNA"/>
</dbReference>
<dbReference type="NCBIfam" id="TIGR03779">
    <property type="entry name" value="Bac_Flav_CT_M"/>
    <property type="match status" value="1"/>
</dbReference>
<feature type="transmembrane region" description="Helical" evidence="2">
    <location>
        <begin position="12"/>
        <end position="28"/>
    </location>
</feature>
<evidence type="ECO:0000313" key="4">
    <source>
        <dbReference type="EMBL" id="GJM64815.1"/>
    </source>
</evidence>
<comment type="caution">
    <text evidence="4">The sequence shown here is derived from an EMBL/GenBank/DDBJ whole genome shotgun (WGS) entry which is preliminary data.</text>
</comment>
<keyword evidence="2" id="KW-1133">Transmembrane helix</keyword>
<reference evidence="4 5" key="1">
    <citation type="submission" date="2021-12" db="EMBL/GenBank/DDBJ databases">
        <title>Genome sequencing of bacteria with rrn-lacking chromosome and rrn-plasmid.</title>
        <authorList>
            <person name="Anda M."/>
            <person name="Iwasaki W."/>
        </authorList>
    </citation>
    <scope>NUCLEOTIDE SEQUENCE [LARGE SCALE GENOMIC DNA]</scope>
    <source>
        <strain evidence="4 5">NBRC 15940</strain>
    </source>
</reference>
<feature type="region of interest" description="Disordered" evidence="1">
    <location>
        <begin position="147"/>
        <end position="174"/>
    </location>
</feature>
<dbReference type="Proteomes" id="UP001310022">
    <property type="component" value="Unassembled WGS sequence"/>
</dbReference>
<keyword evidence="5" id="KW-1185">Reference proteome</keyword>
<evidence type="ECO:0000256" key="2">
    <source>
        <dbReference type="SAM" id="Phobius"/>
    </source>
</evidence>
<feature type="region of interest" description="Disordered" evidence="1">
    <location>
        <begin position="187"/>
        <end position="217"/>
    </location>
</feature>
<dbReference type="InterPro" id="IPR055407">
    <property type="entry name" value="TraM_C"/>
</dbReference>
<accession>A0AAN4W592</accession>
<organism evidence="4 5">
    <name type="scientific">Persicobacter diffluens</name>
    <dbReference type="NCBI Taxonomy" id="981"/>
    <lineage>
        <taxon>Bacteria</taxon>
        <taxon>Pseudomonadati</taxon>
        <taxon>Bacteroidota</taxon>
        <taxon>Cytophagia</taxon>
        <taxon>Cytophagales</taxon>
        <taxon>Persicobacteraceae</taxon>
        <taxon>Persicobacter</taxon>
    </lineage>
</organism>
<evidence type="ECO:0000256" key="1">
    <source>
        <dbReference type="SAM" id="MobiDB-lite"/>
    </source>
</evidence>
<evidence type="ECO:0000313" key="5">
    <source>
        <dbReference type="Proteomes" id="UP001310022"/>
    </source>
</evidence>
<dbReference type="AlphaFoldDB" id="A0AAN4W592"/>
<keyword evidence="2" id="KW-0472">Membrane</keyword>
<protein>
    <submittedName>
        <fullName evidence="4">Conjugative transposon protein TraM</fullName>
    </submittedName>
</protein>
<dbReference type="InterPro" id="IPR022187">
    <property type="entry name" value="Conjug_transposon_TraM"/>
</dbReference>
<evidence type="ECO:0000259" key="3">
    <source>
        <dbReference type="Pfam" id="PF12508"/>
    </source>
</evidence>
<dbReference type="Pfam" id="PF12508">
    <property type="entry name" value="Transposon_TraM"/>
    <property type="match status" value="1"/>
</dbReference>
<keyword evidence="2" id="KW-0812">Transmembrane</keyword>
<sequence length="399" mass="46155">MRQINWRHPKYVIPLIIYPFTFLLFYIAKDVFAKEPEEEQRVTQGVDFTVPKPYLEKRKIKNKMDALRSRFDKRGKHTAIRGLDIERQEKEVLDYGLSDQDMDSIMLNTEKKPTMKEKVEIALNRDRPKRGIDLFVEQNGEEYLLPEKDHPPIVRKPKPQPISEPAPQKETEVEEFKKRLAVIDSMMKTPDQRKQEELEKQLAEERRRQEEEEKAREAAIVPISKSKSTANGHFNTLSSRNEHNMISAILDEGLKVTSNSRVRIRLLEDVYAGEMLIKKGQYLFGTVKGFSSQRVKIEISSLLHEGKPIPVRLNLYDNDGMEGLFVPESEFRDFTKELASQSSQGMTLSSNPENSGQFFYQIGQSAVSTTSRAFQKAVKKNKASLKYNTIVYLIDPKQQ</sequence>
<name>A0AAN4W592_9BACT</name>
<feature type="compositionally biased region" description="Basic and acidic residues" evidence="1">
    <location>
        <begin position="190"/>
        <end position="217"/>
    </location>
</feature>
<feature type="domain" description="Conjugative transposon TraM C-terminal" evidence="3">
    <location>
        <begin position="246"/>
        <end position="393"/>
    </location>
</feature>